<name>A0A553PK75_TIGCA</name>
<dbReference type="GO" id="GO:0005739">
    <property type="term" value="C:mitochondrion"/>
    <property type="evidence" value="ECO:0007669"/>
    <property type="project" value="TreeGrafter"/>
</dbReference>
<dbReference type="PANTHER" id="PTHR31793">
    <property type="entry name" value="4-HYDROXYBENZOYL-COA THIOESTERASE FAMILY MEMBER"/>
    <property type="match status" value="1"/>
</dbReference>
<accession>A0A553PK75</accession>
<evidence type="ECO:0000256" key="2">
    <source>
        <dbReference type="ARBA" id="ARBA00022801"/>
    </source>
</evidence>
<protein>
    <recommendedName>
        <fullName evidence="5">Thioesterase domain-containing protein</fullName>
    </recommendedName>
</protein>
<dbReference type="STRING" id="6832.A0A553PK75"/>
<sequence length="193" mass="21714">MNRLPRCSWARSFSQGPAAARPVTLDYFKWFLPVQTRFKDNDSYGHMNNAVYHAISDSLVNVFLTRQAGCSLDNSDETARFMVKTLCTYYQPISFPNVYLGGLAITKLGQSSVDYEMGLFALNSDQFHTQNFNLVHGNFLADLGHVDLDEKSRCLGQFTHVFVDPKRGFRPTPIPSPVKVILQKLCTSTVVPP</sequence>
<comment type="caution">
    <text evidence="3">The sequence shown here is derived from an EMBL/GenBank/DDBJ whole genome shotgun (WGS) entry which is preliminary data.</text>
</comment>
<evidence type="ECO:0008006" key="5">
    <source>
        <dbReference type="Google" id="ProtNLM"/>
    </source>
</evidence>
<gene>
    <name evidence="3" type="ORF">TCAL_16726</name>
</gene>
<dbReference type="InterPro" id="IPR029069">
    <property type="entry name" value="HotDog_dom_sf"/>
</dbReference>
<proteinExistence type="inferred from homology"/>
<dbReference type="SUPFAM" id="SSF54637">
    <property type="entry name" value="Thioesterase/thiol ester dehydrase-isomerase"/>
    <property type="match status" value="1"/>
</dbReference>
<dbReference type="Proteomes" id="UP000318571">
    <property type="component" value="Chromosome 11"/>
</dbReference>
<evidence type="ECO:0000313" key="3">
    <source>
        <dbReference type="EMBL" id="TRY78085.1"/>
    </source>
</evidence>
<evidence type="ECO:0000256" key="1">
    <source>
        <dbReference type="ARBA" id="ARBA00005953"/>
    </source>
</evidence>
<reference evidence="3 4" key="1">
    <citation type="journal article" date="2018" name="Nat. Ecol. Evol.">
        <title>Genomic signatures of mitonuclear coevolution across populations of Tigriopus californicus.</title>
        <authorList>
            <person name="Barreto F.S."/>
            <person name="Watson E.T."/>
            <person name="Lima T.G."/>
            <person name="Willett C.S."/>
            <person name="Edmands S."/>
            <person name="Li W."/>
            <person name="Burton R.S."/>
        </authorList>
    </citation>
    <scope>NUCLEOTIDE SEQUENCE [LARGE SCALE GENOMIC DNA]</scope>
    <source>
        <strain evidence="3 4">San Diego</strain>
    </source>
</reference>
<dbReference type="GO" id="GO:0047617">
    <property type="term" value="F:fatty acyl-CoA hydrolase activity"/>
    <property type="evidence" value="ECO:0007669"/>
    <property type="project" value="TreeGrafter"/>
</dbReference>
<dbReference type="PANTHER" id="PTHR31793:SF27">
    <property type="entry name" value="NOVEL THIOESTERASE SUPERFAMILY DOMAIN AND SAPOSIN A-TYPE DOMAIN CONTAINING PROTEIN (0610012H03RIK)"/>
    <property type="match status" value="1"/>
</dbReference>
<keyword evidence="2" id="KW-0378">Hydrolase</keyword>
<dbReference type="AlphaFoldDB" id="A0A553PK75"/>
<dbReference type="Pfam" id="PF13279">
    <property type="entry name" value="4HBT_2"/>
    <property type="match status" value="1"/>
</dbReference>
<organism evidence="3 4">
    <name type="scientific">Tigriopus californicus</name>
    <name type="common">Marine copepod</name>
    <dbReference type="NCBI Taxonomy" id="6832"/>
    <lineage>
        <taxon>Eukaryota</taxon>
        <taxon>Metazoa</taxon>
        <taxon>Ecdysozoa</taxon>
        <taxon>Arthropoda</taxon>
        <taxon>Crustacea</taxon>
        <taxon>Multicrustacea</taxon>
        <taxon>Hexanauplia</taxon>
        <taxon>Copepoda</taxon>
        <taxon>Harpacticoida</taxon>
        <taxon>Harpacticidae</taxon>
        <taxon>Tigriopus</taxon>
    </lineage>
</organism>
<dbReference type="Gene3D" id="3.10.129.10">
    <property type="entry name" value="Hotdog Thioesterase"/>
    <property type="match status" value="1"/>
</dbReference>
<dbReference type="InterPro" id="IPR050563">
    <property type="entry name" value="4-hydroxybenzoyl-CoA_TE"/>
</dbReference>
<dbReference type="OMA" id="PRCSWAR"/>
<evidence type="ECO:0000313" key="4">
    <source>
        <dbReference type="Proteomes" id="UP000318571"/>
    </source>
</evidence>
<dbReference type="CDD" id="cd00586">
    <property type="entry name" value="4HBT"/>
    <property type="match status" value="1"/>
</dbReference>
<keyword evidence="4" id="KW-1185">Reference proteome</keyword>
<comment type="similarity">
    <text evidence="1">Belongs to the 4-hydroxybenzoyl-CoA thioesterase family.</text>
</comment>
<dbReference type="EMBL" id="VCGU01000003">
    <property type="protein sequence ID" value="TRY78085.1"/>
    <property type="molecule type" value="Genomic_DNA"/>
</dbReference>